<feature type="transmembrane region" description="Helical" evidence="6">
    <location>
        <begin position="78"/>
        <end position="96"/>
    </location>
</feature>
<feature type="transmembrane region" description="Helical" evidence="6">
    <location>
        <begin position="170"/>
        <end position="187"/>
    </location>
</feature>
<protein>
    <submittedName>
        <fullName evidence="8">MFS transporter</fullName>
    </submittedName>
</protein>
<dbReference type="Gene3D" id="1.20.1250.20">
    <property type="entry name" value="MFS general substrate transporter like domains"/>
    <property type="match status" value="2"/>
</dbReference>
<reference evidence="8 9" key="1">
    <citation type="submission" date="2023-09" db="EMBL/GenBank/DDBJ databases">
        <title>Description of three actinobacteria isolated from air of manufacturing shop in a pharmaceutical factory.</title>
        <authorList>
            <person name="Zhang D.-F."/>
        </authorList>
    </citation>
    <scope>NUCLEOTIDE SEQUENCE [LARGE SCALE GENOMIC DNA]</scope>
    <source>
        <strain evidence="8 9">LY-0111</strain>
    </source>
</reference>
<keyword evidence="3 6" id="KW-0812">Transmembrane</keyword>
<evidence type="ECO:0000259" key="7">
    <source>
        <dbReference type="PROSITE" id="PS50850"/>
    </source>
</evidence>
<evidence type="ECO:0000313" key="8">
    <source>
        <dbReference type="EMBL" id="MDR8019636.1"/>
    </source>
</evidence>
<feature type="transmembrane region" description="Helical" evidence="6">
    <location>
        <begin position="369"/>
        <end position="390"/>
    </location>
</feature>
<evidence type="ECO:0000256" key="6">
    <source>
        <dbReference type="SAM" id="Phobius"/>
    </source>
</evidence>
<dbReference type="EMBL" id="JAVKGR010000009">
    <property type="protein sequence ID" value="MDR8019636.1"/>
    <property type="molecule type" value="Genomic_DNA"/>
</dbReference>
<keyword evidence="2" id="KW-1003">Cell membrane</keyword>
<dbReference type="InterPro" id="IPR036259">
    <property type="entry name" value="MFS_trans_sf"/>
</dbReference>
<accession>A0ABU2DT05</accession>
<feature type="transmembrane region" description="Helical" evidence="6">
    <location>
        <begin position="278"/>
        <end position="299"/>
    </location>
</feature>
<dbReference type="Pfam" id="PF07690">
    <property type="entry name" value="MFS_1"/>
    <property type="match status" value="1"/>
</dbReference>
<proteinExistence type="predicted"/>
<comment type="caution">
    <text evidence="8">The sequence shown here is derived from an EMBL/GenBank/DDBJ whole genome shotgun (WGS) entry which is preliminary data.</text>
</comment>
<dbReference type="Proteomes" id="UP001251870">
    <property type="component" value="Unassembled WGS sequence"/>
</dbReference>
<evidence type="ECO:0000313" key="9">
    <source>
        <dbReference type="Proteomes" id="UP001251870"/>
    </source>
</evidence>
<feature type="domain" description="Major facilitator superfamily (MFS) profile" evidence="7">
    <location>
        <begin position="12"/>
        <end position="395"/>
    </location>
</feature>
<evidence type="ECO:0000256" key="1">
    <source>
        <dbReference type="ARBA" id="ARBA00004651"/>
    </source>
</evidence>
<dbReference type="PROSITE" id="PS50850">
    <property type="entry name" value="MFS"/>
    <property type="match status" value="1"/>
</dbReference>
<keyword evidence="9" id="KW-1185">Reference proteome</keyword>
<dbReference type="RefSeq" id="WP_310548626.1">
    <property type="nucleotide sequence ID" value="NZ_JAVKGR010000009.1"/>
</dbReference>
<sequence>MQQRRTPPGGPGLLVVLVGTIGIGPVLTYGLSATSELVIADLGITAADFGLLATVCFACAAIGNATVGRIADRLSDRLLLSAVFLLAAAALGLAGVPGGYALLIVAFGLSGVAQSVTNGVTNRILLQRVDSARRIGWAGIKQSGVQVSQLVASLSFPVLAMWIGWRGASLVSILLALGLLMLSWRVLERTPVLTAVETGADVQPRARHGAMVWALAGFGFLTGVGVQATNVYMPLFAVRELGFSLVLGGATAAVAGAIGVTARIGWARVMSRGASAPGLLVVLALTALAGAGAFVVAGATGWTPVLWLAVALHGASALGVSVVLMGTLLRSVAASSMASASGVVTAGMFGGFTLGPVMMGALVSSAGGFQAGWAAVGVIYLVCAVLGLALRLRRPRS</sequence>
<name>A0ABU2DT05_9MICC</name>
<feature type="transmembrane region" description="Helical" evidence="6">
    <location>
        <begin position="241"/>
        <end position="266"/>
    </location>
</feature>
<keyword evidence="4 6" id="KW-1133">Transmembrane helix</keyword>
<gene>
    <name evidence="8" type="ORF">RIL96_08680</name>
</gene>
<dbReference type="InterPro" id="IPR050189">
    <property type="entry name" value="MFS_Efflux_Transporters"/>
</dbReference>
<dbReference type="InterPro" id="IPR020846">
    <property type="entry name" value="MFS_dom"/>
</dbReference>
<feature type="transmembrane region" description="Helical" evidence="6">
    <location>
        <begin position="341"/>
        <end position="363"/>
    </location>
</feature>
<feature type="transmembrane region" description="Helical" evidence="6">
    <location>
        <begin position="208"/>
        <end position="229"/>
    </location>
</feature>
<feature type="transmembrane region" description="Helical" evidence="6">
    <location>
        <begin position="12"/>
        <end position="32"/>
    </location>
</feature>
<evidence type="ECO:0000256" key="3">
    <source>
        <dbReference type="ARBA" id="ARBA00022692"/>
    </source>
</evidence>
<comment type="subcellular location">
    <subcellularLocation>
        <location evidence="1">Cell membrane</location>
        <topology evidence="1">Multi-pass membrane protein</topology>
    </subcellularLocation>
</comment>
<dbReference type="SUPFAM" id="SSF103473">
    <property type="entry name" value="MFS general substrate transporter"/>
    <property type="match status" value="1"/>
</dbReference>
<keyword evidence="5 6" id="KW-0472">Membrane</keyword>
<organism evidence="8 9">
    <name type="scientific">Nesterenkonia aerolata</name>
    <dbReference type="NCBI Taxonomy" id="3074079"/>
    <lineage>
        <taxon>Bacteria</taxon>
        <taxon>Bacillati</taxon>
        <taxon>Actinomycetota</taxon>
        <taxon>Actinomycetes</taxon>
        <taxon>Micrococcales</taxon>
        <taxon>Micrococcaceae</taxon>
        <taxon>Nesterenkonia</taxon>
    </lineage>
</organism>
<dbReference type="InterPro" id="IPR011701">
    <property type="entry name" value="MFS"/>
</dbReference>
<feature type="transmembrane region" description="Helical" evidence="6">
    <location>
        <begin position="44"/>
        <end position="66"/>
    </location>
</feature>
<evidence type="ECO:0000256" key="4">
    <source>
        <dbReference type="ARBA" id="ARBA00022989"/>
    </source>
</evidence>
<evidence type="ECO:0000256" key="2">
    <source>
        <dbReference type="ARBA" id="ARBA00022475"/>
    </source>
</evidence>
<dbReference type="PANTHER" id="PTHR43124">
    <property type="entry name" value="PURINE EFFLUX PUMP PBUE"/>
    <property type="match status" value="1"/>
</dbReference>
<evidence type="ECO:0000256" key="5">
    <source>
        <dbReference type="ARBA" id="ARBA00023136"/>
    </source>
</evidence>
<dbReference type="PANTHER" id="PTHR43124:SF3">
    <property type="entry name" value="CHLORAMPHENICOL EFFLUX PUMP RV0191"/>
    <property type="match status" value="1"/>
</dbReference>
<feature type="transmembrane region" description="Helical" evidence="6">
    <location>
        <begin position="305"/>
        <end position="329"/>
    </location>
</feature>